<dbReference type="Proteomes" id="UP000199158">
    <property type="component" value="Unassembled WGS sequence"/>
</dbReference>
<dbReference type="PANTHER" id="PTHR43800:SF1">
    <property type="entry name" value="PEPTIDYL-LYSINE N-ACETYLTRANSFERASE YJAB"/>
    <property type="match status" value="1"/>
</dbReference>
<keyword evidence="1 4" id="KW-0808">Transferase</keyword>
<dbReference type="InterPro" id="IPR000182">
    <property type="entry name" value="GNAT_dom"/>
</dbReference>
<evidence type="ECO:0000256" key="1">
    <source>
        <dbReference type="ARBA" id="ARBA00022679"/>
    </source>
</evidence>
<organism evidence="4 5">
    <name type="scientific">Hydrogenoanaerobacterium saccharovorans</name>
    <dbReference type="NCBI Taxonomy" id="474960"/>
    <lineage>
        <taxon>Bacteria</taxon>
        <taxon>Bacillati</taxon>
        <taxon>Bacillota</taxon>
        <taxon>Clostridia</taxon>
        <taxon>Eubacteriales</taxon>
        <taxon>Oscillospiraceae</taxon>
        <taxon>Hydrogenoanaerobacterium</taxon>
    </lineage>
</organism>
<dbReference type="STRING" id="474960.SAMN05216180_2013"/>
<evidence type="ECO:0000313" key="4">
    <source>
        <dbReference type="EMBL" id="SEM84414.1"/>
    </source>
</evidence>
<gene>
    <name evidence="4" type="ORF">SAMN05216180_2013</name>
</gene>
<reference evidence="4 5" key="1">
    <citation type="submission" date="2016-10" db="EMBL/GenBank/DDBJ databases">
        <authorList>
            <person name="de Groot N.N."/>
        </authorList>
    </citation>
    <scope>NUCLEOTIDE SEQUENCE [LARGE SCALE GENOMIC DNA]</scope>
    <source>
        <strain evidence="4 5">CGMCC 1.5070</strain>
    </source>
</reference>
<dbReference type="Gene3D" id="3.40.630.30">
    <property type="match status" value="1"/>
</dbReference>
<proteinExistence type="predicted"/>
<evidence type="ECO:0000259" key="3">
    <source>
        <dbReference type="PROSITE" id="PS51186"/>
    </source>
</evidence>
<feature type="domain" description="N-acetyltransferase" evidence="3">
    <location>
        <begin position="1"/>
        <end position="143"/>
    </location>
</feature>
<protein>
    <submittedName>
        <fullName evidence="4">Putative acetyltransferase</fullName>
    </submittedName>
</protein>
<dbReference type="CDD" id="cd04301">
    <property type="entry name" value="NAT_SF"/>
    <property type="match status" value="1"/>
</dbReference>
<name>A0A1H8BQL9_9FIRM</name>
<dbReference type="PROSITE" id="PS51186">
    <property type="entry name" value="GNAT"/>
    <property type="match status" value="1"/>
</dbReference>
<dbReference type="Pfam" id="PF13673">
    <property type="entry name" value="Acetyltransf_10"/>
    <property type="match status" value="1"/>
</dbReference>
<dbReference type="InterPro" id="IPR016181">
    <property type="entry name" value="Acyl_CoA_acyltransferase"/>
</dbReference>
<dbReference type="SUPFAM" id="SSF55729">
    <property type="entry name" value="Acyl-CoA N-acyltransferases (Nat)"/>
    <property type="match status" value="1"/>
</dbReference>
<accession>A0A1H8BQL9</accession>
<keyword evidence="5" id="KW-1185">Reference proteome</keyword>
<sequence>MIRKISMLDIPRVMDIWLNATIQGHPFIPEDYWYNNYDTVKNVWIPSSDTYVDEREGKVLGFVSVLDNTLIGALFVDFEQQGIGIGTALINYIKNLYSPLTLEVYKENRNAVRFYRSCGFVIADEKKAEDNDHILYVMAWTKE</sequence>
<dbReference type="AlphaFoldDB" id="A0A1H8BQL9"/>
<dbReference type="OrthoDB" id="88131at2"/>
<keyword evidence="2" id="KW-0012">Acyltransferase</keyword>
<evidence type="ECO:0000313" key="5">
    <source>
        <dbReference type="Proteomes" id="UP000199158"/>
    </source>
</evidence>
<dbReference type="GO" id="GO:0016747">
    <property type="term" value="F:acyltransferase activity, transferring groups other than amino-acyl groups"/>
    <property type="evidence" value="ECO:0007669"/>
    <property type="project" value="InterPro"/>
</dbReference>
<evidence type="ECO:0000256" key="2">
    <source>
        <dbReference type="ARBA" id="ARBA00023315"/>
    </source>
</evidence>
<dbReference type="NCBIfam" id="NF007853">
    <property type="entry name" value="PRK10562.1"/>
    <property type="match status" value="1"/>
</dbReference>
<dbReference type="EMBL" id="FOCG01000001">
    <property type="protein sequence ID" value="SEM84414.1"/>
    <property type="molecule type" value="Genomic_DNA"/>
</dbReference>
<dbReference type="PANTHER" id="PTHR43800">
    <property type="entry name" value="PEPTIDYL-LYSINE N-ACETYLTRANSFERASE YJAB"/>
    <property type="match status" value="1"/>
</dbReference>